<feature type="compositionally biased region" description="Basic and acidic residues" evidence="1">
    <location>
        <begin position="53"/>
        <end position="71"/>
    </location>
</feature>
<comment type="caution">
    <text evidence="2">The sequence shown here is derived from an EMBL/GenBank/DDBJ whole genome shotgun (WGS) entry which is preliminary data.</text>
</comment>
<protein>
    <recommendedName>
        <fullName evidence="4">DUF5709 domain-containing protein</fullName>
    </recommendedName>
</protein>
<evidence type="ECO:0008006" key="4">
    <source>
        <dbReference type="Google" id="ProtNLM"/>
    </source>
</evidence>
<proteinExistence type="predicted"/>
<dbReference type="AlphaFoldDB" id="A0A4V3EAL8"/>
<dbReference type="EMBL" id="SOAM01000002">
    <property type="protein sequence ID" value="TDS77124.1"/>
    <property type="molecule type" value="Genomic_DNA"/>
</dbReference>
<evidence type="ECO:0000256" key="1">
    <source>
        <dbReference type="SAM" id="MobiDB-lite"/>
    </source>
</evidence>
<evidence type="ECO:0000313" key="2">
    <source>
        <dbReference type="EMBL" id="TDS77124.1"/>
    </source>
</evidence>
<dbReference type="Proteomes" id="UP000295344">
    <property type="component" value="Unassembled WGS sequence"/>
</dbReference>
<evidence type="ECO:0000313" key="3">
    <source>
        <dbReference type="Proteomes" id="UP000295344"/>
    </source>
</evidence>
<keyword evidence="3" id="KW-1185">Reference proteome</keyword>
<dbReference type="RefSeq" id="WP_133766230.1">
    <property type="nucleotide sequence ID" value="NZ_BAAARP010000002.1"/>
</dbReference>
<gene>
    <name evidence="2" type="ORF">CLV52_2064</name>
</gene>
<organism evidence="2 3">
    <name type="scientific">Amnibacterium kyonggiense</name>
    <dbReference type="NCBI Taxonomy" id="595671"/>
    <lineage>
        <taxon>Bacteria</taxon>
        <taxon>Bacillati</taxon>
        <taxon>Actinomycetota</taxon>
        <taxon>Actinomycetes</taxon>
        <taxon>Micrococcales</taxon>
        <taxon>Microbacteriaceae</taxon>
        <taxon>Amnibacterium</taxon>
    </lineage>
</organism>
<reference evidence="2 3" key="1">
    <citation type="submission" date="2019-03" db="EMBL/GenBank/DDBJ databases">
        <title>Genomic Encyclopedia of Archaeal and Bacterial Type Strains, Phase II (KMG-II): from individual species to whole genera.</title>
        <authorList>
            <person name="Goeker M."/>
        </authorList>
    </citation>
    <scope>NUCLEOTIDE SEQUENCE [LARGE SCALE GENOMIC DNA]</scope>
    <source>
        <strain evidence="2 3">DSM 24782</strain>
    </source>
</reference>
<name>A0A4V3EAL8_9MICO</name>
<feature type="region of interest" description="Disordered" evidence="1">
    <location>
        <begin position="1"/>
        <end position="79"/>
    </location>
</feature>
<sequence>MSSSDPFLPVPPEEAADVEERRELADLEDDEQPDVLTGSAEEHNAEELAAADRAAEPGRFRRPEPGDRLTAEELAGELD</sequence>
<accession>A0A4V3EAL8</accession>